<dbReference type="Gene3D" id="1.20.5.2050">
    <property type="match status" value="1"/>
</dbReference>
<dbReference type="AlphaFoldDB" id="A0A2U2H8R0"/>
<keyword evidence="2" id="KW-1185">Reference proteome</keyword>
<comment type="caution">
    <text evidence="1">The sequence shown here is derived from an EMBL/GenBank/DDBJ whole genome shotgun (WGS) entry which is preliminary data.</text>
</comment>
<name>A0A2U2H8R0_9BURK</name>
<proteinExistence type="predicted"/>
<evidence type="ECO:0000313" key="1">
    <source>
        <dbReference type="EMBL" id="PWF39000.1"/>
    </source>
</evidence>
<dbReference type="EMBL" id="PXWF02000346">
    <property type="protein sequence ID" value="PWF39000.1"/>
    <property type="molecule type" value="Genomic_DNA"/>
</dbReference>
<evidence type="ECO:0008006" key="3">
    <source>
        <dbReference type="Google" id="ProtNLM"/>
    </source>
</evidence>
<sequence>MPKRFATKKPRHPPDKMGIYRGYESKRGGYYLHVTIRRNGIVYQKYFMEKRCGGEENTLTLARAWRDTIITKHPPMLMAQFCAIVRANNTSGVPGVYRAVRRKVAKNGQVWTSVYWQARTPLVDGKLRIQNFSVRTYGEDAARQCAIDARLRGLRELDDLVFRADSQPLPVSTVDDLAVLEASLQLAAQRRQRRHEERLNKISER</sequence>
<dbReference type="Proteomes" id="UP000241421">
    <property type="component" value="Unassembled WGS sequence"/>
</dbReference>
<organism evidence="1 2">
    <name type="scientific">Massilia glaciei</name>
    <dbReference type="NCBI Taxonomy" id="1524097"/>
    <lineage>
        <taxon>Bacteria</taxon>
        <taxon>Pseudomonadati</taxon>
        <taxon>Pseudomonadota</taxon>
        <taxon>Betaproteobacteria</taxon>
        <taxon>Burkholderiales</taxon>
        <taxon>Oxalobacteraceae</taxon>
        <taxon>Telluria group</taxon>
        <taxon>Massilia</taxon>
    </lineage>
</organism>
<gene>
    <name evidence="1" type="ORF">C7C56_027390</name>
</gene>
<accession>A0A2U2H8R0</accession>
<evidence type="ECO:0000313" key="2">
    <source>
        <dbReference type="Proteomes" id="UP000241421"/>
    </source>
</evidence>
<protein>
    <recommendedName>
        <fullName evidence="3">AP2 domain-containing protein</fullName>
    </recommendedName>
</protein>
<reference evidence="1 2" key="1">
    <citation type="submission" date="2018-04" db="EMBL/GenBank/DDBJ databases">
        <title>Massilia violaceinigra sp. nov., a novel purple-pigmented bacterium isolated from Tianshan glacier, Xinjiang, China.</title>
        <authorList>
            <person name="Wang H."/>
        </authorList>
    </citation>
    <scope>NUCLEOTIDE SEQUENCE [LARGE SCALE GENOMIC DNA]</scope>
    <source>
        <strain evidence="1 2">B448-2</strain>
    </source>
</reference>